<evidence type="ECO:0000259" key="2">
    <source>
        <dbReference type="PROSITE" id="PS50887"/>
    </source>
</evidence>
<feature type="transmembrane region" description="Helical" evidence="1">
    <location>
        <begin position="76"/>
        <end position="102"/>
    </location>
</feature>
<dbReference type="InterPro" id="IPR029787">
    <property type="entry name" value="Nucleotide_cyclase"/>
</dbReference>
<dbReference type="SMART" id="SM00267">
    <property type="entry name" value="GGDEF"/>
    <property type="match status" value="1"/>
</dbReference>
<dbReference type="InterPro" id="IPR000160">
    <property type="entry name" value="GGDEF_dom"/>
</dbReference>
<dbReference type="CDD" id="cd01949">
    <property type="entry name" value="GGDEF"/>
    <property type="match status" value="1"/>
</dbReference>
<dbReference type="RefSeq" id="WP_288185399.1">
    <property type="nucleotide sequence ID" value="NZ_LT608335.1"/>
</dbReference>
<keyword evidence="1" id="KW-0472">Membrane</keyword>
<dbReference type="InterPro" id="IPR050469">
    <property type="entry name" value="Diguanylate_Cyclase"/>
</dbReference>
<evidence type="ECO:0000256" key="1">
    <source>
        <dbReference type="SAM" id="Phobius"/>
    </source>
</evidence>
<dbReference type="AlphaFoldDB" id="A0A212LZ48"/>
<dbReference type="NCBIfam" id="TIGR00254">
    <property type="entry name" value="GGDEF"/>
    <property type="match status" value="1"/>
</dbReference>
<dbReference type="PANTHER" id="PTHR45138:SF9">
    <property type="entry name" value="DIGUANYLATE CYCLASE DGCM-RELATED"/>
    <property type="match status" value="1"/>
</dbReference>
<dbReference type="FunFam" id="3.30.70.270:FF:000001">
    <property type="entry name" value="Diguanylate cyclase domain protein"/>
    <property type="match status" value="1"/>
</dbReference>
<accession>A0A212LZ48</accession>
<protein>
    <submittedName>
        <fullName evidence="3">Diguanylate cyclase</fullName>
    </submittedName>
</protein>
<dbReference type="GO" id="GO:0052621">
    <property type="term" value="F:diguanylate cyclase activity"/>
    <property type="evidence" value="ECO:0007669"/>
    <property type="project" value="TreeGrafter"/>
</dbReference>
<feature type="domain" description="GGDEF" evidence="2">
    <location>
        <begin position="211"/>
        <end position="343"/>
    </location>
</feature>
<feature type="transmembrane region" description="Helical" evidence="1">
    <location>
        <begin position="145"/>
        <end position="165"/>
    </location>
</feature>
<keyword evidence="1" id="KW-0812">Transmembrane</keyword>
<dbReference type="Pfam" id="PF00990">
    <property type="entry name" value="GGDEF"/>
    <property type="match status" value="1"/>
</dbReference>
<feature type="transmembrane region" description="Helical" evidence="1">
    <location>
        <begin position="114"/>
        <end position="139"/>
    </location>
</feature>
<dbReference type="InterPro" id="IPR043128">
    <property type="entry name" value="Rev_trsase/Diguanyl_cyclase"/>
</dbReference>
<dbReference type="SUPFAM" id="SSF55073">
    <property type="entry name" value="Nucleotide cyclase"/>
    <property type="match status" value="1"/>
</dbReference>
<reference evidence="3" key="1">
    <citation type="submission" date="2016-08" db="EMBL/GenBank/DDBJ databases">
        <authorList>
            <person name="Seilhamer J.J."/>
        </authorList>
    </citation>
    <scope>NUCLEOTIDE SEQUENCE</scope>
    <source>
        <strain evidence="3">86</strain>
    </source>
</reference>
<sequence length="345" mass="38905">MSFAKRMLVIRIWGDPASQLQIIVRRMSSISALFSMIAAVAISGPQWLVVVALAVTHIMYNLVFCWQRPKLQLGELVLNLALCAGFTLAGALHSEVLYHLLLMRMVLRGGRSRVWRMVAVVSFVYMAAHSLVAGAFTAAFWLEHIYNIIAFAVVSFTTVYMLRVVESQQQQEGQIAQLMRENARHYKLAHTDELTGLLNHRSYLEKTADLQQYALLIVDIDHFKQLNDAYGHLFGDQVLTTIGNIISMNIRSKDMAFRYGGEEFALVLPGTSLELGFKIAERLRFQVSNCDFFHHGERVKVTISIGVALKQQGLTCQDAFQEADSALYRAKRQGRNQCVVFETAI</sequence>
<evidence type="ECO:0000313" key="3">
    <source>
        <dbReference type="EMBL" id="SCM82822.1"/>
    </source>
</evidence>
<dbReference type="Gene3D" id="3.30.70.270">
    <property type="match status" value="1"/>
</dbReference>
<proteinExistence type="predicted"/>
<dbReference type="EMBL" id="FMJE01000005">
    <property type="protein sequence ID" value="SCM82822.1"/>
    <property type="molecule type" value="Genomic_DNA"/>
</dbReference>
<feature type="transmembrane region" description="Helical" evidence="1">
    <location>
        <begin position="32"/>
        <end position="56"/>
    </location>
</feature>
<dbReference type="PANTHER" id="PTHR45138">
    <property type="entry name" value="REGULATORY COMPONENTS OF SENSORY TRANSDUCTION SYSTEM"/>
    <property type="match status" value="1"/>
</dbReference>
<keyword evidence="1" id="KW-1133">Transmembrane helix</keyword>
<dbReference type="PROSITE" id="PS50887">
    <property type="entry name" value="GGDEF"/>
    <property type="match status" value="1"/>
</dbReference>
<gene>
    <name evidence="3" type="ORF">KL86SPO_50594</name>
</gene>
<organism evidence="3">
    <name type="scientific">uncultured Sporomusa sp</name>
    <dbReference type="NCBI Taxonomy" id="307249"/>
    <lineage>
        <taxon>Bacteria</taxon>
        <taxon>Bacillati</taxon>
        <taxon>Bacillota</taxon>
        <taxon>Negativicutes</taxon>
        <taxon>Selenomonadales</taxon>
        <taxon>Sporomusaceae</taxon>
        <taxon>Sporomusa</taxon>
        <taxon>environmental samples</taxon>
    </lineage>
</organism>
<name>A0A212LZ48_9FIRM</name>